<feature type="domain" description="CDGP" evidence="2">
    <location>
        <begin position="28"/>
        <end position="97"/>
    </location>
</feature>
<gene>
    <name evidence="3" type="ORF">PT015_09085</name>
</gene>
<dbReference type="PROSITE" id="PS51257">
    <property type="entry name" value="PROKAR_LIPOPROTEIN"/>
    <property type="match status" value="1"/>
</dbReference>
<feature type="signal peptide" evidence="1">
    <location>
        <begin position="1"/>
        <end position="27"/>
    </location>
</feature>
<dbReference type="RefSeq" id="WP_285190292.1">
    <property type="nucleotide sequence ID" value="NZ_CP126981.1"/>
</dbReference>
<dbReference type="Proteomes" id="UP001236585">
    <property type="component" value="Chromosome"/>
</dbReference>
<name>A0ABY8W2G9_9MYCO</name>
<dbReference type="Pfam" id="PF24238">
    <property type="entry name" value="CDGP"/>
    <property type="match status" value="1"/>
</dbReference>
<accession>A0ABY8W2G9</accession>
<sequence length="97" mass="10074">MERRTAVALAATLLASGLLASAPPAGAGCLYGGGLSISRCDDPVQPDGTWQRCVETHRTTTDSSGSSIFGRERTCRLMGPGQFPLGIAFGDPPTHID</sequence>
<evidence type="ECO:0000313" key="4">
    <source>
        <dbReference type="Proteomes" id="UP001236585"/>
    </source>
</evidence>
<feature type="chain" id="PRO_5046055455" description="CDGP domain-containing protein" evidence="1">
    <location>
        <begin position="28"/>
        <end position="97"/>
    </location>
</feature>
<proteinExistence type="predicted"/>
<evidence type="ECO:0000313" key="3">
    <source>
        <dbReference type="EMBL" id="WIM89561.1"/>
    </source>
</evidence>
<keyword evidence="1" id="KW-0732">Signal</keyword>
<keyword evidence="4" id="KW-1185">Reference proteome</keyword>
<organism evidence="3 4">
    <name type="scientific">Candidatus Mycobacterium wuenschmannii</name>
    <dbReference type="NCBI Taxonomy" id="3027808"/>
    <lineage>
        <taxon>Bacteria</taxon>
        <taxon>Bacillati</taxon>
        <taxon>Actinomycetota</taxon>
        <taxon>Actinomycetes</taxon>
        <taxon>Mycobacteriales</taxon>
        <taxon>Mycobacteriaceae</taxon>
        <taxon>Mycobacterium</taxon>
    </lineage>
</organism>
<evidence type="ECO:0000256" key="1">
    <source>
        <dbReference type="SAM" id="SignalP"/>
    </source>
</evidence>
<dbReference type="InterPro" id="IPR056271">
    <property type="entry name" value="CDGP_dom"/>
</dbReference>
<dbReference type="EMBL" id="CP126981">
    <property type="protein sequence ID" value="WIM89561.1"/>
    <property type="molecule type" value="Genomic_DNA"/>
</dbReference>
<evidence type="ECO:0000259" key="2">
    <source>
        <dbReference type="Pfam" id="PF24238"/>
    </source>
</evidence>
<reference evidence="3 4" key="1">
    <citation type="journal article" date="2023" name="Microbiol. Resour. Announc.">
        <title>Complete Genome Sequence of Mycobacterium wuenschmanii, a novel Nontuberculous Mycobacterium Isolated from a captive population of Amazon Milk Frogs.</title>
        <authorList>
            <person name="Hicks J."/>
            <person name="Zeineldin M."/>
            <person name="Ward H."/>
            <person name="Wuenschmann A."/>
            <person name="Camp P."/>
            <person name="Farrell D."/>
            <person name="Lehman K."/>
            <person name="Thacker T."/>
            <person name="Cuthbert E."/>
        </authorList>
    </citation>
    <scope>NUCLEOTIDE SEQUENCE [LARGE SCALE GENOMIC DNA]</scope>
    <source>
        <strain evidence="3 4">Wuenschmanii</strain>
    </source>
</reference>
<protein>
    <recommendedName>
        <fullName evidence="2">CDGP domain-containing protein</fullName>
    </recommendedName>
</protein>